<dbReference type="PANTHER" id="PTHR10907:SF47">
    <property type="entry name" value="REGUCALCIN"/>
    <property type="match status" value="1"/>
</dbReference>
<keyword evidence="4" id="KW-1185">Reference proteome</keyword>
<dbReference type="SUPFAM" id="SSF63829">
    <property type="entry name" value="Calcium-dependent phosphotriesterase"/>
    <property type="match status" value="1"/>
</dbReference>
<dbReference type="RefSeq" id="WP_322186095.1">
    <property type="nucleotide sequence ID" value="NZ_JAXLPB010000002.1"/>
</dbReference>
<dbReference type="PANTHER" id="PTHR10907">
    <property type="entry name" value="REGUCALCIN"/>
    <property type="match status" value="1"/>
</dbReference>
<accession>A0ABU5HZQ1</accession>
<dbReference type="Pfam" id="PF08450">
    <property type="entry name" value="SGL"/>
    <property type="match status" value="1"/>
</dbReference>
<dbReference type="InterPro" id="IPR005511">
    <property type="entry name" value="SMP-30"/>
</dbReference>
<gene>
    <name evidence="3" type="ORF">U0C82_05540</name>
</gene>
<dbReference type="Gene3D" id="2.120.10.30">
    <property type="entry name" value="TolB, C-terminal domain"/>
    <property type="match status" value="1"/>
</dbReference>
<evidence type="ECO:0000313" key="3">
    <source>
        <dbReference type="EMBL" id="MDY8108616.1"/>
    </source>
</evidence>
<dbReference type="Proteomes" id="UP001294412">
    <property type="component" value="Unassembled WGS sequence"/>
</dbReference>
<reference evidence="3 4" key="1">
    <citation type="submission" date="2023-12" db="EMBL/GenBank/DDBJ databases">
        <title>Description of Novel Strain Fulvimarina sp. 2208YS6-2-32 isolated from Uroteuthis (Photololigo) edulis.</title>
        <authorList>
            <person name="Park J.-S."/>
        </authorList>
    </citation>
    <scope>NUCLEOTIDE SEQUENCE [LARGE SCALE GENOMIC DNA]</scope>
    <source>
        <strain evidence="3 4">2208YS6-2-32</strain>
    </source>
</reference>
<sequence>MESVPTRIVDERRLELGEGPSYDALTDTAAWFDILGRTLYEMPLSTGTVTAHALPRMASEIAAIDATRQLLAMEDGLYIRDRASGALTLHLPLEADDPNTRSNDGNVHPSGALWVGTMGKGAEREAGTIYHYRKGVLTPLYRDISIPNAIAFTEDGRTGYFCDTVVNKLMRVALDPATGLPIAEPELFHDQTQHEGGLDGACVARDGTLVIACWSAGSLLVLSPSGETLRTIEVPSSQPTCPAFIGRKADRLLVTTAWEHMTPDQQSTDASAGMTFILDIGLEGRHVPQVVIE</sequence>
<dbReference type="InterPro" id="IPR011042">
    <property type="entry name" value="6-blade_b-propeller_TolB-like"/>
</dbReference>
<organism evidence="3 4">
    <name type="scientific">Fulvimarina uroteuthidis</name>
    <dbReference type="NCBI Taxonomy" id="3098149"/>
    <lineage>
        <taxon>Bacteria</taxon>
        <taxon>Pseudomonadati</taxon>
        <taxon>Pseudomonadota</taxon>
        <taxon>Alphaproteobacteria</taxon>
        <taxon>Hyphomicrobiales</taxon>
        <taxon>Aurantimonadaceae</taxon>
        <taxon>Fulvimarina</taxon>
    </lineage>
</organism>
<evidence type="ECO:0000259" key="2">
    <source>
        <dbReference type="Pfam" id="PF08450"/>
    </source>
</evidence>
<dbReference type="EMBL" id="JAXLPB010000002">
    <property type="protein sequence ID" value="MDY8108616.1"/>
    <property type="molecule type" value="Genomic_DNA"/>
</dbReference>
<proteinExistence type="inferred from homology"/>
<evidence type="ECO:0000313" key="4">
    <source>
        <dbReference type="Proteomes" id="UP001294412"/>
    </source>
</evidence>
<evidence type="ECO:0000256" key="1">
    <source>
        <dbReference type="ARBA" id="ARBA00008853"/>
    </source>
</evidence>
<protein>
    <submittedName>
        <fullName evidence="3">SMP-30/gluconolactonase/LRE family protein</fullName>
    </submittedName>
</protein>
<name>A0ABU5HZQ1_9HYPH</name>
<comment type="caution">
    <text evidence="3">The sequence shown here is derived from an EMBL/GenBank/DDBJ whole genome shotgun (WGS) entry which is preliminary data.</text>
</comment>
<dbReference type="InterPro" id="IPR013658">
    <property type="entry name" value="SGL"/>
</dbReference>
<dbReference type="PRINTS" id="PR01790">
    <property type="entry name" value="SMP30FAMILY"/>
</dbReference>
<comment type="similarity">
    <text evidence="1">Belongs to the SMP-30/CGR1 family.</text>
</comment>
<feature type="domain" description="SMP-30/Gluconolactonase/LRE-like region" evidence="2">
    <location>
        <begin position="16"/>
        <end position="257"/>
    </location>
</feature>